<evidence type="ECO:0000259" key="6">
    <source>
        <dbReference type="PROSITE" id="PS50113"/>
    </source>
</evidence>
<organism evidence="7 8">
    <name type="scientific">Stereocaulon virgatum</name>
    <dbReference type="NCBI Taxonomy" id="373712"/>
    <lineage>
        <taxon>Eukaryota</taxon>
        <taxon>Fungi</taxon>
        <taxon>Dikarya</taxon>
        <taxon>Ascomycota</taxon>
        <taxon>Pezizomycotina</taxon>
        <taxon>Lecanoromycetes</taxon>
        <taxon>OSLEUM clade</taxon>
        <taxon>Lecanoromycetidae</taxon>
        <taxon>Lecanorales</taxon>
        <taxon>Lecanorineae</taxon>
        <taxon>Stereocaulaceae</taxon>
        <taxon>Stereocaulon</taxon>
    </lineage>
</organism>
<feature type="domain" description="PAC" evidence="6">
    <location>
        <begin position="951"/>
        <end position="1009"/>
    </location>
</feature>
<dbReference type="Gene3D" id="3.30.565.10">
    <property type="entry name" value="Histidine kinase-like ATPase, C-terminal domain"/>
    <property type="match status" value="1"/>
</dbReference>
<accession>A0ABR4A2R1</accession>
<dbReference type="PANTHER" id="PTHR43719">
    <property type="entry name" value="TWO-COMPONENT HISTIDINE KINASE"/>
    <property type="match status" value="1"/>
</dbReference>
<dbReference type="InterPro" id="IPR004358">
    <property type="entry name" value="Sig_transdc_His_kin-like_C"/>
</dbReference>
<dbReference type="PRINTS" id="PR00344">
    <property type="entry name" value="BCTRLSENSOR"/>
</dbReference>
<dbReference type="Gene3D" id="1.10.287.130">
    <property type="match status" value="1"/>
</dbReference>
<dbReference type="Pfam" id="PF13426">
    <property type="entry name" value="PAS_9"/>
    <property type="match status" value="1"/>
</dbReference>
<dbReference type="PROSITE" id="PS50109">
    <property type="entry name" value="HIS_KIN"/>
    <property type="match status" value="1"/>
</dbReference>
<evidence type="ECO:0000256" key="2">
    <source>
        <dbReference type="PROSITE-ProRule" id="PRU00169"/>
    </source>
</evidence>
<feature type="compositionally biased region" description="Low complexity" evidence="3">
    <location>
        <begin position="439"/>
        <end position="449"/>
    </location>
</feature>
<feature type="compositionally biased region" description="Polar residues" evidence="3">
    <location>
        <begin position="99"/>
        <end position="109"/>
    </location>
</feature>
<dbReference type="SUPFAM" id="SSF52172">
    <property type="entry name" value="CheY-like"/>
    <property type="match status" value="1"/>
</dbReference>
<gene>
    <name evidence="7" type="ORF">N7G274_007894</name>
</gene>
<dbReference type="InterPro" id="IPR036890">
    <property type="entry name" value="HATPase_C_sf"/>
</dbReference>
<dbReference type="Gene3D" id="3.40.50.2300">
    <property type="match status" value="1"/>
</dbReference>
<feature type="modified residue" description="4-aspartylphosphate" evidence="2">
    <location>
        <position position="1419"/>
    </location>
</feature>
<keyword evidence="8" id="KW-1185">Reference proteome</keyword>
<dbReference type="CDD" id="cd00130">
    <property type="entry name" value="PAS"/>
    <property type="match status" value="1"/>
</dbReference>
<dbReference type="SUPFAM" id="SSF47384">
    <property type="entry name" value="Homodimeric domain of signal transducing histidine kinase"/>
    <property type="match status" value="1"/>
</dbReference>
<dbReference type="InterPro" id="IPR036097">
    <property type="entry name" value="HisK_dim/P_sf"/>
</dbReference>
<dbReference type="EMBL" id="JBEFKJ010000026">
    <property type="protein sequence ID" value="KAL2039226.1"/>
    <property type="molecule type" value="Genomic_DNA"/>
</dbReference>
<feature type="region of interest" description="Disordered" evidence="3">
    <location>
        <begin position="1"/>
        <end position="161"/>
    </location>
</feature>
<dbReference type="PROSITE" id="PS50110">
    <property type="entry name" value="RESPONSE_REGULATORY"/>
    <property type="match status" value="1"/>
</dbReference>
<dbReference type="InterPro" id="IPR003594">
    <property type="entry name" value="HATPase_dom"/>
</dbReference>
<evidence type="ECO:0000256" key="1">
    <source>
        <dbReference type="ARBA" id="ARBA00022553"/>
    </source>
</evidence>
<feature type="domain" description="Histidine kinase" evidence="4">
    <location>
        <begin position="1027"/>
        <end position="1298"/>
    </location>
</feature>
<feature type="region of interest" description="Disordered" evidence="3">
    <location>
        <begin position="391"/>
        <end position="449"/>
    </location>
</feature>
<feature type="compositionally biased region" description="Basic and acidic residues" evidence="3">
    <location>
        <begin position="13"/>
        <end position="22"/>
    </location>
</feature>
<dbReference type="InterPro" id="IPR000700">
    <property type="entry name" value="PAS-assoc_C"/>
</dbReference>
<evidence type="ECO:0000313" key="7">
    <source>
        <dbReference type="EMBL" id="KAL2039226.1"/>
    </source>
</evidence>
<protein>
    <recommendedName>
        <fullName evidence="9">Hybrid signal transduction histidine kinase K</fullName>
    </recommendedName>
</protein>
<dbReference type="InterPro" id="IPR001789">
    <property type="entry name" value="Sig_transdc_resp-reg_receiver"/>
</dbReference>
<dbReference type="InterPro" id="IPR011006">
    <property type="entry name" value="CheY-like_superfamily"/>
</dbReference>
<evidence type="ECO:0008006" key="9">
    <source>
        <dbReference type="Google" id="ProtNLM"/>
    </source>
</evidence>
<proteinExistence type="predicted"/>
<dbReference type="InterPro" id="IPR058846">
    <property type="entry name" value="PAS-like"/>
</dbReference>
<dbReference type="Proteomes" id="UP001590950">
    <property type="component" value="Unassembled WGS sequence"/>
</dbReference>
<feature type="compositionally biased region" description="Polar residues" evidence="3">
    <location>
        <begin position="47"/>
        <end position="74"/>
    </location>
</feature>
<dbReference type="Pfam" id="PF02518">
    <property type="entry name" value="HATPase_c"/>
    <property type="match status" value="1"/>
</dbReference>
<reference evidence="7 8" key="1">
    <citation type="submission" date="2024-09" db="EMBL/GenBank/DDBJ databases">
        <title>Rethinking Asexuality: The Enigmatic Case of Functional Sexual Genes in Lepraria (Stereocaulaceae).</title>
        <authorList>
            <person name="Doellman M."/>
            <person name="Sun Y."/>
            <person name="Barcenas-Pena A."/>
            <person name="Lumbsch H.T."/>
            <person name="Grewe F."/>
        </authorList>
    </citation>
    <scope>NUCLEOTIDE SEQUENCE [LARGE SCALE GENOMIC DNA]</scope>
    <source>
        <strain evidence="7 8">Mercado 3170</strain>
    </source>
</reference>
<keyword evidence="1 2" id="KW-0597">Phosphoprotein</keyword>
<dbReference type="NCBIfam" id="TIGR00229">
    <property type="entry name" value="sensory_box"/>
    <property type="match status" value="1"/>
</dbReference>
<dbReference type="Gene3D" id="3.30.450.20">
    <property type="entry name" value="PAS domain"/>
    <property type="match status" value="2"/>
</dbReference>
<dbReference type="InterPro" id="IPR005467">
    <property type="entry name" value="His_kinase_dom"/>
</dbReference>
<dbReference type="SMART" id="SM00388">
    <property type="entry name" value="HisKA"/>
    <property type="match status" value="1"/>
</dbReference>
<feature type="compositionally biased region" description="Polar residues" evidence="3">
    <location>
        <begin position="194"/>
        <end position="211"/>
    </location>
</feature>
<dbReference type="SUPFAM" id="SSF55874">
    <property type="entry name" value="ATPase domain of HSP90 chaperone/DNA topoisomerase II/histidine kinase"/>
    <property type="match status" value="1"/>
</dbReference>
<dbReference type="Pfam" id="PF00072">
    <property type="entry name" value="Response_reg"/>
    <property type="match status" value="1"/>
</dbReference>
<feature type="compositionally biased region" description="Polar residues" evidence="3">
    <location>
        <begin position="414"/>
        <end position="423"/>
    </location>
</feature>
<dbReference type="InterPro" id="IPR050956">
    <property type="entry name" value="2C_system_His_kinase"/>
</dbReference>
<comment type="caution">
    <text evidence="7">The sequence shown here is derived from an EMBL/GenBank/DDBJ whole genome shotgun (WGS) entry which is preliminary data.</text>
</comment>
<dbReference type="InterPro" id="IPR000014">
    <property type="entry name" value="PAS"/>
</dbReference>
<evidence type="ECO:0000259" key="5">
    <source>
        <dbReference type="PROSITE" id="PS50110"/>
    </source>
</evidence>
<feature type="compositionally biased region" description="Basic residues" evidence="3">
    <location>
        <begin position="117"/>
        <end position="127"/>
    </location>
</feature>
<dbReference type="CDD" id="cd00082">
    <property type="entry name" value="HisKA"/>
    <property type="match status" value="1"/>
</dbReference>
<feature type="region of interest" description="Disordered" evidence="3">
    <location>
        <begin position="189"/>
        <end position="229"/>
    </location>
</feature>
<feature type="domain" description="Response regulatory" evidence="5">
    <location>
        <begin position="1359"/>
        <end position="1490"/>
    </location>
</feature>
<sequence>MNDSQSIFTAPNIREKKEKKSQESTSPTPGKRSRTSNITIPHLENLPKQNTPQPTRAPTVTSEPFQPTQSTTWPTGLGSDLLEQVGEPVSSTSKKRASSKVSPLLSTASGPPPSKKPDRRHRSRRALHLSALARTPPEDKLPAGPLCFSSQPSQRPSLPYRLSSSEAAARMLSKANKEDTGGVRTLKLARGSMNAGSPSRPSGARTPSGSGRSYLELSNKPKSPGVQEKSSVINTLNQVGIVELLEQDERPTFILDLGDQHNFGPGPLKILFANAALRALPPILDMVTGIAGQESPGLSVTTAFSDFKAWAMSFVKDHESLDVSLPSFFYCQATWTCCSLRRRFRVVKGIPGSAKPSFVSNPPSMSFPSSSSVGKENELFADARAERVKSIEEEPQDYFGNASRPPRDDDCHMSSGSQRSSDPPETGVPVAPKLGMPRAGSASWSGSGASSLLGSRNGEAILRAASAGDVDHFEINPQNELGFFDWTRLPNSPALPRHIQFARGIDWASTSLGPIEGWPGELRSMCNLIMASPHPAAMYWGPDLVAIYNEAYILLAGQKHPQLMGQSYRKAWAEIWDSVEGVFHTAITTGQATMKDDDCLFIQRAFSEGRLEETYFSWSIIPLVGSDGSVVGLYNPAFEKTRRKVAERRMFTLREVGEKTASARDLKSFWQQCLKGLEYNECDSPFVLLYSISDDPDSESSSVHSNSHLEANTHMGPKQCILEGSLGIPPGHPAAAPYVDFKTGTDYFSQVFREAMKTDQPILLSVEDGTLDADLLEGFEWRGFGDECTSAVCCPVHLAGGDSTLGFLVMGVNPRRPYDDDYSLYVQLLSRQLATAMASVVLIEEEIARGKRAAKLAAQDRIELSEQLAARTQEAVESETKFTRMAEFAPVGIFIADSMGNLTYLNDKWYEITKVPRGLEGTDKWMNSIMVEDRENVKKLWLDLVHEAIPMHAEIRFNTIWIDQNGNKGDTWVLASAFPEKGEDGKVDLIFGSITDISQQKWAEHFEKRRMEEAVEMKRQQENFIDITSHEMRNPLSAILQCSDEITTSLTDLQVNDFPQGATEELVKNAIDASGIIALCAQHQKRIVDDILTLSKLDSALLLVTPCDVQPMTVVQRALKMFDGEVHTADIKLNFHVDRSIQRLGVEWVKLDPSRLLQVLINLTTNAIKFTTTQEKRIINVTLAASLERPNKEGDIVSYFPTRSKRKDLTKSPEWGTGNKVFLHFAVQDTGRGLTDDEKKLLFIRFSQTSPRTHVQYGGSGLGLFISRELVELQGGEIGVASKAGEGSTFAFYIKARRSIAPKDEIEQFPGAGVRKPSTGKYASLPTLAKSSAQNPDFTLTSTISSSSPQRLASKDTLKILVVEDNLVNQKVLSRQLKNLGCVVHIANHGGECLDRLRESTFWKGKGRDRIEISVILMDQEMPVMDGLTCTKEIRRLEATGDVTSHVPIIGVTANARSEQIDTALHVGMDDVVSKPFRIVDLIPKVEELTDKYPYPRQSGADQG</sequence>
<name>A0ABR4A2R1_9LECA</name>
<dbReference type="PANTHER" id="PTHR43719:SF30">
    <property type="entry name" value="TWO-COMPONENT SYSTEM RESPONSE REGULATOR"/>
    <property type="match status" value="1"/>
</dbReference>
<evidence type="ECO:0000259" key="4">
    <source>
        <dbReference type="PROSITE" id="PS50109"/>
    </source>
</evidence>
<dbReference type="InterPro" id="IPR003661">
    <property type="entry name" value="HisK_dim/P_dom"/>
</dbReference>
<dbReference type="InterPro" id="IPR035965">
    <property type="entry name" value="PAS-like_dom_sf"/>
</dbReference>
<feature type="compositionally biased region" description="Polar residues" evidence="3">
    <location>
        <begin position="148"/>
        <end position="161"/>
    </location>
</feature>
<dbReference type="CDD" id="cd17546">
    <property type="entry name" value="REC_hyHK_CKI1_RcsC-like"/>
    <property type="match status" value="1"/>
</dbReference>
<dbReference type="Pfam" id="PF26131">
    <property type="entry name" value="PAS-like"/>
    <property type="match status" value="1"/>
</dbReference>
<evidence type="ECO:0000256" key="3">
    <source>
        <dbReference type="SAM" id="MobiDB-lite"/>
    </source>
</evidence>
<dbReference type="PROSITE" id="PS50113">
    <property type="entry name" value="PAC"/>
    <property type="match status" value="1"/>
</dbReference>
<dbReference type="SMART" id="SM00387">
    <property type="entry name" value="HATPase_c"/>
    <property type="match status" value="1"/>
</dbReference>
<dbReference type="Pfam" id="PF00512">
    <property type="entry name" value="HisKA"/>
    <property type="match status" value="1"/>
</dbReference>
<dbReference type="SUPFAM" id="SSF55785">
    <property type="entry name" value="PYP-like sensor domain (PAS domain)"/>
    <property type="match status" value="1"/>
</dbReference>
<dbReference type="SMART" id="SM00448">
    <property type="entry name" value="REC"/>
    <property type="match status" value="1"/>
</dbReference>
<evidence type="ECO:0000313" key="8">
    <source>
        <dbReference type="Proteomes" id="UP001590950"/>
    </source>
</evidence>